<evidence type="ECO:0000259" key="1">
    <source>
        <dbReference type="Pfam" id="PF11823"/>
    </source>
</evidence>
<protein>
    <recommendedName>
        <fullName evidence="1">Putative Se/S carrier protein-like domain-containing protein</fullName>
    </recommendedName>
</protein>
<feature type="domain" description="Putative Se/S carrier protein-like" evidence="1">
    <location>
        <begin position="3"/>
        <end position="51"/>
    </location>
</feature>
<proteinExistence type="predicted"/>
<organism evidence="2 3">
    <name type="scientific">Eubacterium aggregans</name>
    <dbReference type="NCBI Taxonomy" id="81409"/>
    <lineage>
        <taxon>Bacteria</taxon>
        <taxon>Bacillati</taxon>
        <taxon>Bacillota</taxon>
        <taxon>Clostridia</taxon>
        <taxon>Eubacteriales</taxon>
        <taxon>Eubacteriaceae</taxon>
        <taxon>Eubacterium</taxon>
    </lineage>
</organism>
<dbReference type="Pfam" id="PF11823">
    <property type="entry name" value="Se_S_carrier"/>
    <property type="match status" value="1"/>
</dbReference>
<accession>A0A1H3YQI8</accession>
<dbReference type="Proteomes" id="UP000199394">
    <property type="component" value="Unassembled WGS sequence"/>
</dbReference>
<evidence type="ECO:0000313" key="2">
    <source>
        <dbReference type="EMBL" id="SEA13647.1"/>
    </source>
</evidence>
<reference evidence="2 3" key="1">
    <citation type="submission" date="2016-10" db="EMBL/GenBank/DDBJ databases">
        <authorList>
            <person name="de Groot N.N."/>
        </authorList>
    </citation>
    <scope>NUCLEOTIDE SEQUENCE [LARGE SCALE GENOMIC DNA]</scope>
    <source>
        <strain evidence="2 3">SR12</strain>
    </source>
</reference>
<evidence type="ECO:0000313" key="3">
    <source>
        <dbReference type="Proteomes" id="UP000199394"/>
    </source>
</evidence>
<gene>
    <name evidence="2" type="ORF">SAMN04515656_10459</name>
</gene>
<name>A0A1H3YQI8_9FIRM</name>
<keyword evidence="3" id="KW-1185">Reference proteome</keyword>
<dbReference type="EMBL" id="FNRK01000004">
    <property type="protein sequence ID" value="SEA13647.1"/>
    <property type="molecule type" value="Genomic_DNA"/>
</dbReference>
<dbReference type="OrthoDB" id="3192849at2"/>
<dbReference type="AlphaFoldDB" id="A0A1H3YQI8"/>
<dbReference type="RefSeq" id="WP_090305062.1">
    <property type="nucleotide sequence ID" value="NZ_FNRK01000004.1"/>
</dbReference>
<dbReference type="InterPro" id="IPR021778">
    <property type="entry name" value="Se/S_carrier-like"/>
</dbReference>
<dbReference type="STRING" id="81409.SAMN04515656_10459"/>
<sequence length="80" mass="8851">MMDYIATFHTHFSAVKTHRSLGAAGVEAVMMPTLRALSSSCGTCVAFRADRDMRECLDGEYECLYQVEKDGGYTCLMDNA</sequence>